<protein>
    <submittedName>
        <fullName evidence="1">Uncharacterized protein</fullName>
    </submittedName>
</protein>
<dbReference type="AlphaFoldDB" id="A0A1F5VIN0"/>
<evidence type="ECO:0000313" key="1">
    <source>
        <dbReference type="EMBL" id="OGF63319.1"/>
    </source>
</evidence>
<gene>
    <name evidence="1" type="ORF">A2834_04450</name>
</gene>
<organism evidence="1 2">
    <name type="scientific">Candidatus Giovannonibacteria bacterium RIFCSPHIGHO2_01_FULL_45_23</name>
    <dbReference type="NCBI Taxonomy" id="1798325"/>
    <lineage>
        <taxon>Bacteria</taxon>
        <taxon>Candidatus Giovannoniibacteriota</taxon>
    </lineage>
</organism>
<sequence>MEKTLKINESVSIELPDGKRIAINVYPKSGRLESVITVTDMDGSGAHIGSEHLFIRWGKYAKSRKKKFGVRAIDIKLSPMAFSLGIDKKTRRAYLVKAIKLNKKQLRALKSKSG</sequence>
<dbReference type="EMBL" id="MFHD01000004">
    <property type="protein sequence ID" value="OGF63319.1"/>
    <property type="molecule type" value="Genomic_DNA"/>
</dbReference>
<dbReference type="STRING" id="1798325.A2834_04450"/>
<proteinExistence type="predicted"/>
<accession>A0A1F5VIN0</accession>
<dbReference type="Proteomes" id="UP000179251">
    <property type="component" value="Unassembled WGS sequence"/>
</dbReference>
<comment type="caution">
    <text evidence="1">The sequence shown here is derived from an EMBL/GenBank/DDBJ whole genome shotgun (WGS) entry which is preliminary data.</text>
</comment>
<evidence type="ECO:0000313" key="2">
    <source>
        <dbReference type="Proteomes" id="UP000179251"/>
    </source>
</evidence>
<name>A0A1F5VIN0_9BACT</name>
<reference evidence="1 2" key="1">
    <citation type="journal article" date="2016" name="Nat. Commun.">
        <title>Thousands of microbial genomes shed light on interconnected biogeochemical processes in an aquifer system.</title>
        <authorList>
            <person name="Anantharaman K."/>
            <person name="Brown C.T."/>
            <person name="Hug L.A."/>
            <person name="Sharon I."/>
            <person name="Castelle C.J."/>
            <person name="Probst A.J."/>
            <person name="Thomas B.C."/>
            <person name="Singh A."/>
            <person name="Wilkins M.J."/>
            <person name="Karaoz U."/>
            <person name="Brodie E.L."/>
            <person name="Williams K.H."/>
            <person name="Hubbard S.S."/>
            <person name="Banfield J.F."/>
        </authorList>
    </citation>
    <scope>NUCLEOTIDE SEQUENCE [LARGE SCALE GENOMIC DNA]</scope>
</reference>